<feature type="domain" description="BRCT" evidence="7">
    <location>
        <begin position="334"/>
        <end position="427"/>
    </location>
</feature>
<evidence type="ECO:0000256" key="3">
    <source>
        <dbReference type="ARBA" id="ARBA00022552"/>
    </source>
</evidence>
<sequence length="610" mass="71830">TRDGLLLLLLLLLLCFSTKMAGIKKKKGEAGEVKKYITRNAAVKKLQLSLRDFRRICILKGIYPREPRHRKRVQKGDSKIKTLYFLKDIQFLLHEPIIWNFREHRAFMRKMRKAWSRNDKQKSRKLCTQKPFYKLDHIVRERYPTFVNALRDLDDPLTLCFLFSKLPAIHRTPLATIEMCRRLTIEFMHYVIEANALRKVFISIKGYYYQVEIMGQLITWIAPHPFAPRNDTHIDFKIMKIFAEFYITLLGFVNFRLYHSLNIHYPPKLQDMVKSKGKKNRNEIISEHVASLNAPLLRNKVDDDDEEDGIDTHLLDEDTDQLQAAREEALKKKKQQCLFKGLKFFLNRETNLESLTFVIRACQGQVSWDESTAEGSTYPVTDESITHEIVDRPQKTQKYLSRYYIQPQWVYDCINARILLPVQEYFPGVTLPAHLSPFTLETATTTALYVPPEKKKLEALQKGDLPLDQLQDVEDSEDEDSEDEEIKESETTVEENKDKKCDVELEEIEEVKEAVQNPSIEKMAVHEGSEVIVKKSEKNRREKEETRLSVMMIPRKQKRLYRILRTKERKEAEKVVRLTNKRKIIDEKEKQKKKKSRTIENSQKRSVVKI</sequence>
<dbReference type="HAMAP" id="MF_03028">
    <property type="entry name" value="Pescadillo"/>
    <property type="match status" value="1"/>
</dbReference>
<keyword evidence="2" id="KW-0690">Ribosome biogenesis</keyword>
<comment type="subcellular location">
    <subcellularLocation>
        <location evidence="1">Nucleus</location>
        <location evidence="1">Nucleolus</location>
    </subcellularLocation>
</comment>
<feature type="non-terminal residue" evidence="8">
    <location>
        <position position="1"/>
    </location>
</feature>
<dbReference type="SUPFAM" id="SSF52113">
    <property type="entry name" value="BRCT domain"/>
    <property type="match status" value="1"/>
</dbReference>
<keyword evidence="4" id="KW-0539">Nucleus</keyword>
<organism evidence="8 9">
    <name type="scientific">Cherax quadricarinatus</name>
    <name type="common">Australian red claw crayfish</name>
    <dbReference type="NCBI Taxonomy" id="27406"/>
    <lineage>
        <taxon>Eukaryota</taxon>
        <taxon>Metazoa</taxon>
        <taxon>Ecdysozoa</taxon>
        <taxon>Arthropoda</taxon>
        <taxon>Crustacea</taxon>
        <taxon>Multicrustacea</taxon>
        <taxon>Malacostraca</taxon>
        <taxon>Eumalacostraca</taxon>
        <taxon>Eucarida</taxon>
        <taxon>Decapoda</taxon>
        <taxon>Pleocyemata</taxon>
        <taxon>Astacidea</taxon>
        <taxon>Parastacoidea</taxon>
        <taxon>Parastacidae</taxon>
        <taxon>Cherax</taxon>
    </lineage>
</organism>
<evidence type="ECO:0000256" key="4">
    <source>
        <dbReference type="ARBA" id="ARBA00023242"/>
    </source>
</evidence>
<name>A0AAW0XJW6_CHEQU</name>
<feature type="compositionally biased region" description="Basic and acidic residues" evidence="5">
    <location>
        <begin position="488"/>
        <end position="499"/>
    </location>
</feature>
<keyword evidence="9" id="KW-1185">Reference proteome</keyword>
<dbReference type="Proteomes" id="UP001445076">
    <property type="component" value="Unassembled WGS sequence"/>
</dbReference>
<feature type="region of interest" description="Disordered" evidence="5">
    <location>
        <begin position="587"/>
        <end position="610"/>
    </location>
</feature>
<dbReference type="CDD" id="cd17709">
    <property type="entry name" value="BRCT_pescadillo_like"/>
    <property type="match status" value="1"/>
</dbReference>
<feature type="region of interest" description="Disordered" evidence="5">
    <location>
        <begin position="460"/>
        <end position="499"/>
    </location>
</feature>
<evidence type="ECO:0000256" key="6">
    <source>
        <dbReference type="SAM" id="SignalP"/>
    </source>
</evidence>
<dbReference type="InterPro" id="IPR010613">
    <property type="entry name" value="PES"/>
</dbReference>
<keyword evidence="6" id="KW-0732">Signal</keyword>
<comment type="caution">
    <text evidence="8">The sequence shown here is derived from an EMBL/GenBank/DDBJ whole genome shotgun (WGS) entry which is preliminary data.</text>
</comment>
<evidence type="ECO:0000259" key="7">
    <source>
        <dbReference type="PROSITE" id="PS50172"/>
    </source>
</evidence>
<dbReference type="GO" id="GO:0070545">
    <property type="term" value="C:PeBoW complex"/>
    <property type="evidence" value="ECO:0007669"/>
    <property type="project" value="TreeGrafter"/>
</dbReference>
<dbReference type="EMBL" id="JARKIK010000023">
    <property type="protein sequence ID" value="KAK8744157.1"/>
    <property type="molecule type" value="Genomic_DNA"/>
</dbReference>
<evidence type="ECO:0000256" key="2">
    <source>
        <dbReference type="ARBA" id="ARBA00022517"/>
    </source>
</evidence>
<dbReference type="InterPro" id="IPR036420">
    <property type="entry name" value="BRCT_dom_sf"/>
</dbReference>
<dbReference type="GO" id="GO:0003723">
    <property type="term" value="F:RNA binding"/>
    <property type="evidence" value="ECO:0007669"/>
    <property type="project" value="TreeGrafter"/>
</dbReference>
<keyword evidence="3" id="KW-0698">rRNA processing</keyword>
<dbReference type="InterPro" id="IPR001357">
    <property type="entry name" value="BRCT_dom"/>
</dbReference>
<reference evidence="8 9" key="1">
    <citation type="journal article" date="2024" name="BMC Genomics">
        <title>Genome assembly of redclaw crayfish (Cherax quadricarinatus) provides insights into its immune adaptation and hypoxia tolerance.</title>
        <authorList>
            <person name="Liu Z."/>
            <person name="Zheng J."/>
            <person name="Li H."/>
            <person name="Fang K."/>
            <person name="Wang S."/>
            <person name="He J."/>
            <person name="Zhou D."/>
            <person name="Weng S."/>
            <person name="Chi M."/>
            <person name="Gu Z."/>
            <person name="He J."/>
            <person name="Li F."/>
            <person name="Wang M."/>
        </authorList>
    </citation>
    <scope>NUCLEOTIDE SEQUENCE [LARGE SCALE GENOMIC DNA]</scope>
    <source>
        <strain evidence="8">ZL_2023a</strain>
    </source>
</reference>
<dbReference type="GO" id="GO:0000463">
    <property type="term" value="P:maturation of LSU-rRNA from tricistronic rRNA transcript (SSU-rRNA, 5.8S rRNA, LSU-rRNA)"/>
    <property type="evidence" value="ECO:0007669"/>
    <property type="project" value="TreeGrafter"/>
</dbReference>
<evidence type="ECO:0000313" key="9">
    <source>
        <dbReference type="Proteomes" id="UP001445076"/>
    </source>
</evidence>
<gene>
    <name evidence="8" type="ORF">OTU49_001025</name>
</gene>
<dbReference type="PROSITE" id="PS50172">
    <property type="entry name" value="BRCT"/>
    <property type="match status" value="1"/>
</dbReference>
<proteinExistence type="inferred from homology"/>
<evidence type="ECO:0000256" key="5">
    <source>
        <dbReference type="SAM" id="MobiDB-lite"/>
    </source>
</evidence>
<dbReference type="Pfam" id="PF16589">
    <property type="entry name" value="BRCT_2"/>
    <property type="match status" value="1"/>
</dbReference>
<feature type="signal peptide" evidence="6">
    <location>
        <begin position="1"/>
        <end position="21"/>
    </location>
</feature>
<evidence type="ECO:0000313" key="8">
    <source>
        <dbReference type="EMBL" id="KAK8744157.1"/>
    </source>
</evidence>
<evidence type="ECO:0000256" key="1">
    <source>
        <dbReference type="ARBA" id="ARBA00004604"/>
    </source>
</evidence>
<dbReference type="Gene3D" id="3.40.50.10190">
    <property type="entry name" value="BRCT domain"/>
    <property type="match status" value="1"/>
</dbReference>
<dbReference type="FunFam" id="3.40.50.10190:FF:000002">
    <property type="entry name" value="Pescadillo homolog"/>
    <property type="match status" value="1"/>
</dbReference>
<dbReference type="Pfam" id="PF06732">
    <property type="entry name" value="Pescadillo_N"/>
    <property type="match status" value="1"/>
</dbReference>
<protein>
    <recommendedName>
        <fullName evidence="7">BRCT domain-containing protein</fullName>
    </recommendedName>
</protein>
<feature type="compositionally biased region" description="Acidic residues" evidence="5">
    <location>
        <begin position="471"/>
        <end position="487"/>
    </location>
</feature>
<feature type="compositionally biased region" description="Polar residues" evidence="5">
    <location>
        <begin position="599"/>
        <end position="610"/>
    </location>
</feature>
<dbReference type="PANTHER" id="PTHR12221">
    <property type="entry name" value="PESCADILLO - RELATED"/>
    <property type="match status" value="1"/>
</dbReference>
<dbReference type="AlphaFoldDB" id="A0AAW0XJW6"/>
<dbReference type="PANTHER" id="PTHR12221:SF6">
    <property type="entry name" value="PESCADILLO HOMOLOG"/>
    <property type="match status" value="1"/>
</dbReference>
<feature type="chain" id="PRO_5043665259" description="BRCT domain-containing protein" evidence="6">
    <location>
        <begin position="22"/>
        <end position="610"/>
    </location>
</feature>
<accession>A0AAW0XJW6</accession>